<dbReference type="EC" id="1.4.1.1" evidence="3"/>
<feature type="binding site" evidence="3">
    <location>
        <position position="110"/>
    </location>
    <ligand>
        <name>NAD(+)</name>
        <dbReference type="ChEBI" id="CHEBI:57540"/>
    </ligand>
</feature>
<dbReference type="InterPro" id="IPR028609">
    <property type="entry name" value="AlaDH_arch-typ"/>
</dbReference>
<name>A0A7C5NXC7_THELI</name>
<keyword evidence="1 3" id="KW-0560">Oxidoreductase</keyword>
<dbReference type="Gene3D" id="3.30.1780.10">
    <property type="entry name" value="ornithine cyclodeaminase, domain 1"/>
    <property type="match status" value="1"/>
</dbReference>
<dbReference type="GO" id="GO:0006522">
    <property type="term" value="P:alanine metabolic process"/>
    <property type="evidence" value="ECO:0007669"/>
    <property type="project" value="UniProtKB-UniRule"/>
</dbReference>
<dbReference type="PANTHER" id="PTHR13812">
    <property type="entry name" value="KETIMINE REDUCTASE MU-CRYSTALLIN"/>
    <property type="match status" value="1"/>
</dbReference>
<reference evidence="4" key="1">
    <citation type="journal article" date="2020" name="mSystems">
        <title>Genome- and Community-Level Interaction Insights into Carbon Utilization and Element Cycling Functions of Hydrothermarchaeota in Hydrothermal Sediment.</title>
        <authorList>
            <person name="Zhou Z."/>
            <person name="Liu Y."/>
            <person name="Xu W."/>
            <person name="Pan J."/>
            <person name="Luo Z.H."/>
            <person name="Li M."/>
        </authorList>
    </citation>
    <scope>NUCLEOTIDE SEQUENCE [LARGE SCALE GENOMIC DNA]</scope>
    <source>
        <strain evidence="4">HyVt-93</strain>
    </source>
</reference>
<gene>
    <name evidence="3" type="primary">ala</name>
    <name evidence="4" type="ORF">ENL40_05610</name>
</gene>
<keyword evidence="3" id="KW-0547">Nucleotide-binding</keyword>
<dbReference type="Proteomes" id="UP000886217">
    <property type="component" value="Unassembled WGS sequence"/>
</dbReference>
<dbReference type="SUPFAM" id="SSF51735">
    <property type="entry name" value="NAD(P)-binding Rossmann-fold domains"/>
    <property type="match status" value="1"/>
</dbReference>
<comment type="function">
    <text evidence="3">Catalyzes the NAD(+)-dependent oxidative deamination of L-alanine to pyruvate, and the reverse reaction, the reductive amination of pyruvate.</text>
</comment>
<dbReference type="InterPro" id="IPR036291">
    <property type="entry name" value="NAD(P)-bd_dom_sf"/>
</dbReference>
<dbReference type="Pfam" id="PF02423">
    <property type="entry name" value="OCD_Mu_crystall"/>
    <property type="match status" value="1"/>
</dbReference>
<comment type="catalytic activity">
    <reaction evidence="3">
        <text>L-alanine + NAD(+) + H2O = pyruvate + NH4(+) + NADH + H(+)</text>
        <dbReference type="Rhea" id="RHEA:18405"/>
        <dbReference type="ChEBI" id="CHEBI:15361"/>
        <dbReference type="ChEBI" id="CHEBI:15377"/>
        <dbReference type="ChEBI" id="CHEBI:15378"/>
        <dbReference type="ChEBI" id="CHEBI:28938"/>
        <dbReference type="ChEBI" id="CHEBI:57540"/>
        <dbReference type="ChEBI" id="CHEBI:57945"/>
        <dbReference type="ChEBI" id="CHEBI:57972"/>
        <dbReference type="EC" id="1.4.1.1"/>
    </reaction>
</comment>
<dbReference type="InterPro" id="IPR023401">
    <property type="entry name" value="ODC_N"/>
</dbReference>
<dbReference type="HAMAP" id="MF_00935">
    <property type="entry name" value="AlaDH_arch"/>
    <property type="match status" value="1"/>
</dbReference>
<sequence length="325" mass="35898">MLLLTREDLEKVLAMREVIEAVEKAFLELYHEKAKVPLRTILEVEKHNGFLLYMPSYLESSEALAVKVVSLYPENPKKGIPSVLASILLNDPETGKPLAFMEGTYITAMRTGAASGVATKYLARKDAKTVGIIGAGVQARTQLWAVYEVRNIEKAYVYDINKEKSQNFADEMSKKFGVEIDVVESPKEVAENSDILIIATTARKPVLRGEWVKEGTHINSIGWVGKDARELDSETVKKSKLVVDSREGVLNESGDIIIPIKEGIIDETHIYAELSELVAGAKKGRDNDREITLFKSVGLAIEDAITAKLAYEKALKLGIGTHVEL</sequence>
<dbReference type="EMBL" id="DRTU01000232">
    <property type="protein sequence ID" value="HHI00927.1"/>
    <property type="molecule type" value="Genomic_DNA"/>
</dbReference>
<dbReference type="FunFam" id="3.30.1780.10:FF:000002">
    <property type="entry name" value="Ornithine cyclodeaminase"/>
    <property type="match status" value="1"/>
</dbReference>
<organism evidence="4">
    <name type="scientific">Thermococcus litoralis</name>
    <dbReference type="NCBI Taxonomy" id="2265"/>
    <lineage>
        <taxon>Archaea</taxon>
        <taxon>Methanobacteriati</taxon>
        <taxon>Methanobacteriota</taxon>
        <taxon>Thermococci</taxon>
        <taxon>Thermococcales</taxon>
        <taxon>Thermococcaceae</taxon>
        <taxon>Thermococcus</taxon>
    </lineage>
</organism>
<feature type="active site" description="Proton donor/acceptor" evidence="3">
    <location>
        <position position="67"/>
    </location>
</feature>
<dbReference type="GO" id="GO:0005737">
    <property type="term" value="C:cytoplasm"/>
    <property type="evidence" value="ECO:0007669"/>
    <property type="project" value="TreeGrafter"/>
</dbReference>
<dbReference type="AlphaFoldDB" id="A0A7C5NXC7"/>
<evidence type="ECO:0000256" key="2">
    <source>
        <dbReference type="ARBA" id="ARBA00023027"/>
    </source>
</evidence>
<comment type="similarity">
    <text evidence="3">Belongs to the ornithine cyclodeaminase/mu-crystallin family. Archaeal alanine dehydrogenase subfamily.</text>
</comment>
<feature type="binding site" evidence="3">
    <location>
        <begin position="137"/>
        <end position="138"/>
    </location>
    <ligand>
        <name>NAD(+)</name>
        <dbReference type="ChEBI" id="CHEBI:57540"/>
    </ligand>
</feature>
<proteinExistence type="inferred from homology"/>
<dbReference type="FunFam" id="3.40.50.720:FF:000311">
    <property type="entry name" value="Ornithine cyclodeaminase"/>
    <property type="match status" value="1"/>
</dbReference>
<keyword evidence="2 3" id="KW-0520">NAD</keyword>
<dbReference type="Gene3D" id="3.40.50.720">
    <property type="entry name" value="NAD(P)-binding Rossmann-like Domain"/>
    <property type="match status" value="1"/>
</dbReference>
<dbReference type="PANTHER" id="PTHR13812:SF19">
    <property type="entry name" value="KETIMINE REDUCTASE MU-CRYSTALLIN"/>
    <property type="match status" value="1"/>
</dbReference>
<dbReference type="InterPro" id="IPR003462">
    <property type="entry name" value="ODC_Mu_crystall"/>
</dbReference>
<dbReference type="GO" id="GO:0051287">
    <property type="term" value="F:NAD binding"/>
    <property type="evidence" value="ECO:0007669"/>
    <property type="project" value="UniProtKB-UniRule"/>
</dbReference>
<dbReference type="PIRSF" id="PIRSF001439">
    <property type="entry name" value="CryM"/>
    <property type="match status" value="1"/>
</dbReference>
<evidence type="ECO:0000256" key="3">
    <source>
        <dbReference type="HAMAP-Rule" id="MF_00935"/>
    </source>
</evidence>
<comment type="caution">
    <text evidence="4">The sequence shown here is derived from an EMBL/GenBank/DDBJ whole genome shotgun (WGS) entry which is preliminary data.</text>
</comment>
<accession>A0A7C5NXC7</accession>
<dbReference type="GO" id="GO:0000286">
    <property type="term" value="F:alanine dehydrogenase activity"/>
    <property type="evidence" value="ECO:0007669"/>
    <property type="project" value="UniProtKB-UniRule"/>
</dbReference>
<evidence type="ECO:0000313" key="4">
    <source>
        <dbReference type="EMBL" id="HHI00927.1"/>
    </source>
</evidence>
<comment type="caution">
    <text evidence="3">Lacks conserved residue(s) required for the propagation of feature annotation.</text>
</comment>
<evidence type="ECO:0000256" key="1">
    <source>
        <dbReference type="ARBA" id="ARBA00023002"/>
    </source>
</evidence>
<feature type="binding site" evidence="3">
    <location>
        <position position="296"/>
    </location>
    <ligand>
        <name>NAD(+)</name>
        <dbReference type="ChEBI" id="CHEBI:57540"/>
    </ligand>
</feature>
<protein>
    <recommendedName>
        <fullName evidence="3">Alanine dehydrogenase</fullName>
        <shortName evidence="3">AlaDH</shortName>
        <ecNumber evidence="3">1.4.1.1</ecNumber>
    </recommendedName>
</protein>